<dbReference type="EMBL" id="CP047897">
    <property type="protein sequence ID" value="QHL88224.1"/>
    <property type="molecule type" value="Genomic_DNA"/>
</dbReference>
<dbReference type="PROSITE" id="PS50005">
    <property type="entry name" value="TPR"/>
    <property type="match status" value="2"/>
</dbReference>
<keyword evidence="2" id="KW-0812">Transmembrane</keyword>
<keyword evidence="2" id="KW-1133">Transmembrane helix</keyword>
<accession>A0A6P1P066</accession>
<dbReference type="RefSeq" id="WP_160692387.1">
    <property type="nucleotide sequence ID" value="NZ_CP047897.1"/>
</dbReference>
<dbReference type="PROSITE" id="PS00636">
    <property type="entry name" value="DNAJ_1"/>
    <property type="match status" value="1"/>
</dbReference>
<proteinExistence type="predicted"/>
<organism evidence="4 5">
    <name type="scientific">Nibribacter ruber</name>
    <dbReference type="NCBI Taxonomy" id="2698458"/>
    <lineage>
        <taxon>Bacteria</taxon>
        <taxon>Pseudomonadati</taxon>
        <taxon>Bacteroidota</taxon>
        <taxon>Cytophagia</taxon>
        <taxon>Cytophagales</taxon>
        <taxon>Hymenobacteraceae</taxon>
        <taxon>Nibribacter</taxon>
    </lineage>
</organism>
<protein>
    <submittedName>
        <fullName evidence="4">DnaJ domain-containing protein</fullName>
    </submittedName>
</protein>
<dbReference type="SUPFAM" id="SSF81901">
    <property type="entry name" value="HCP-like"/>
    <property type="match status" value="1"/>
</dbReference>
<dbReference type="Gene3D" id="1.10.287.110">
    <property type="entry name" value="DnaJ domain"/>
    <property type="match status" value="1"/>
</dbReference>
<dbReference type="AlphaFoldDB" id="A0A6P1P066"/>
<evidence type="ECO:0000259" key="3">
    <source>
        <dbReference type="PROSITE" id="PS50076"/>
    </source>
</evidence>
<dbReference type="Gene3D" id="1.25.40.10">
    <property type="entry name" value="Tetratricopeptide repeat domain"/>
    <property type="match status" value="2"/>
</dbReference>
<feature type="repeat" description="TPR" evidence="1">
    <location>
        <begin position="211"/>
        <end position="244"/>
    </location>
</feature>
<dbReference type="SMART" id="SM00028">
    <property type="entry name" value="TPR"/>
    <property type="match status" value="4"/>
</dbReference>
<dbReference type="SMART" id="SM00271">
    <property type="entry name" value="DnaJ"/>
    <property type="match status" value="1"/>
</dbReference>
<dbReference type="KEGG" id="nib:GU926_12595"/>
<feature type="domain" description="J" evidence="3">
    <location>
        <begin position="4"/>
        <end position="69"/>
    </location>
</feature>
<dbReference type="PRINTS" id="PR00625">
    <property type="entry name" value="JDOMAIN"/>
</dbReference>
<keyword evidence="2" id="KW-0472">Membrane</keyword>
<dbReference type="PANTHER" id="PTHR44200:SF1">
    <property type="entry name" value="DNAJ HOMOLOG SUBFAMILY C MEMBER 7"/>
    <property type="match status" value="1"/>
</dbReference>
<dbReference type="InterPro" id="IPR018253">
    <property type="entry name" value="DnaJ_domain_CS"/>
</dbReference>
<feature type="transmembrane region" description="Helical" evidence="2">
    <location>
        <begin position="116"/>
        <end position="136"/>
    </location>
</feature>
<evidence type="ECO:0000256" key="2">
    <source>
        <dbReference type="SAM" id="Phobius"/>
    </source>
</evidence>
<reference evidence="4 5" key="1">
    <citation type="submission" date="2020-01" db="EMBL/GenBank/DDBJ databases">
        <authorList>
            <person name="Kim M."/>
        </authorList>
    </citation>
    <scope>NUCLEOTIDE SEQUENCE [LARGE SCALE GENOMIC DNA]</scope>
    <source>
        <strain evidence="4 5">BT10</strain>
    </source>
</reference>
<keyword evidence="1" id="KW-0802">TPR repeat</keyword>
<name>A0A6P1P066_9BACT</name>
<gene>
    <name evidence="4" type="ORF">GU926_12595</name>
</gene>
<evidence type="ECO:0000313" key="5">
    <source>
        <dbReference type="Proteomes" id="UP000464214"/>
    </source>
</evidence>
<dbReference type="SUPFAM" id="SSF46565">
    <property type="entry name" value="Chaperone J-domain"/>
    <property type="match status" value="1"/>
</dbReference>
<keyword evidence="5" id="KW-1185">Reference proteome</keyword>
<dbReference type="InterPro" id="IPR036869">
    <property type="entry name" value="J_dom_sf"/>
</dbReference>
<evidence type="ECO:0000313" key="4">
    <source>
        <dbReference type="EMBL" id="QHL88224.1"/>
    </source>
</evidence>
<dbReference type="CDD" id="cd06257">
    <property type="entry name" value="DnaJ"/>
    <property type="match status" value="1"/>
</dbReference>
<dbReference type="InterPro" id="IPR011990">
    <property type="entry name" value="TPR-like_helical_dom_sf"/>
</dbReference>
<dbReference type="Proteomes" id="UP000464214">
    <property type="component" value="Chromosome"/>
</dbReference>
<dbReference type="Pfam" id="PF13181">
    <property type="entry name" value="TPR_8"/>
    <property type="match status" value="1"/>
</dbReference>
<feature type="repeat" description="TPR" evidence="1">
    <location>
        <begin position="283"/>
        <end position="316"/>
    </location>
</feature>
<dbReference type="InterPro" id="IPR019734">
    <property type="entry name" value="TPR_rpt"/>
</dbReference>
<dbReference type="Pfam" id="PF00226">
    <property type="entry name" value="DnaJ"/>
    <property type="match status" value="1"/>
</dbReference>
<evidence type="ECO:0000256" key="1">
    <source>
        <dbReference type="PROSITE-ProRule" id="PRU00339"/>
    </source>
</evidence>
<dbReference type="InterPro" id="IPR052758">
    <property type="entry name" value="SRC_co-chaperone"/>
</dbReference>
<sequence length="359" mass="41573">MTQNYYHILGLAPSASASEIKAAYKRLALKYHPDRNPLNDRAEEQFKRVNEAYQILSDPRRKATYDLKRQYEKNYHQSQAYSNPRYHYTRPPAGMQERHYHQRPQRHSHFSKKDRLIALGLIVLLVLLLATIKLSWDAFASQRAYQRGQQAETQKHWAEAEAFFTEVLDHDEDQEEARLKRARLRLHHLNDPQGAVTDVSWLLEESEAPSAELWQTRAQAFLQLKNYRQALQDLNHSIELKSSGTAAYFDRGVARLHLEEDLPLAVKDLSVFLENPSPGRSLADAWLYRSFAQFKLKRLDLAKNDVAKALELDPLNARAYYVQAQVLKARKDIPGAYKAFKRAADLGFSEAEMEADRLQ</sequence>
<dbReference type="PANTHER" id="PTHR44200">
    <property type="entry name" value="DNAJ HOMOLOG SUBFAMILY C MEMBER 7"/>
    <property type="match status" value="1"/>
</dbReference>
<dbReference type="PROSITE" id="PS50076">
    <property type="entry name" value="DNAJ_2"/>
    <property type="match status" value="1"/>
</dbReference>
<dbReference type="InterPro" id="IPR001623">
    <property type="entry name" value="DnaJ_domain"/>
</dbReference>